<dbReference type="InterPro" id="IPR051644">
    <property type="entry name" value="TRAMP_AT-DNA-binding"/>
</dbReference>
<dbReference type="GeneID" id="102803091"/>
<feature type="compositionally biased region" description="Basic residues" evidence="10">
    <location>
        <begin position="158"/>
        <end position="169"/>
    </location>
</feature>
<accession>A0ABM0M0C3</accession>
<evidence type="ECO:0000256" key="7">
    <source>
        <dbReference type="ARBA" id="ARBA00041190"/>
    </source>
</evidence>
<dbReference type="SUPFAM" id="SSF57756">
    <property type="entry name" value="Retrovirus zinc finger-like domains"/>
    <property type="match status" value="2"/>
</dbReference>
<evidence type="ECO:0000313" key="13">
    <source>
        <dbReference type="RefSeq" id="XP_006813464.1"/>
    </source>
</evidence>
<keyword evidence="3" id="KW-0677">Repeat</keyword>
<dbReference type="Proteomes" id="UP000694865">
    <property type="component" value="Unplaced"/>
</dbReference>
<dbReference type="Pfam" id="PF00098">
    <property type="entry name" value="zf-CCHC"/>
    <property type="match status" value="4"/>
</dbReference>
<evidence type="ECO:0000313" key="12">
    <source>
        <dbReference type="Proteomes" id="UP000694865"/>
    </source>
</evidence>
<evidence type="ECO:0000256" key="4">
    <source>
        <dbReference type="ARBA" id="ARBA00022771"/>
    </source>
</evidence>
<evidence type="ECO:0000256" key="3">
    <source>
        <dbReference type="ARBA" id="ARBA00022737"/>
    </source>
</evidence>
<dbReference type="PROSITE" id="PS50158">
    <property type="entry name" value="ZF_CCHC"/>
    <property type="match status" value="4"/>
</dbReference>
<evidence type="ECO:0000256" key="10">
    <source>
        <dbReference type="SAM" id="MobiDB-lite"/>
    </source>
</evidence>
<dbReference type="Gene3D" id="4.10.60.10">
    <property type="entry name" value="Zinc finger, CCHC-type"/>
    <property type="match status" value="2"/>
</dbReference>
<keyword evidence="12" id="KW-1185">Reference proteome</keyword>
<feature type="region of interest" description="Disordered" evidence="10">
    <location>
        <begin position="152"/>
        <end position="174"/>
    </location>
</feature>
<evidence type="ECO:0000256" key="2">
    <source>
        <dbReference type="ARBA" id="ARBA00022723"/>
    </source>
</evidence>
<evidence type="ECO:0000256" key="9">
    <source>
        <dbReference type="PROSITE-ProRule" id="PRU00047"/>
    </source>
</evidence>
<feature type="non-terminal residue" evidence="13">
    <location>
        <position position="290"/>
    </location>
</feature>
<keyword evidence="4 9" id="KW-0863">Zinc-finger</keyword>
<name>A0ABM0M0C3_SACKO</name>
<feature type="domain" description="CCHC-type" evidence="11">
    <location>
        <begin position="107"/>
        <end position="120"/>
    </location>
</feature>
<reference evidence="13" key="1">
    <citation type="submission" date="2025-08" db="UniProtKB">
        <authorList>
            <consortium name="RefSeq"/>
        </authorList>
    </citation>
    <scope>IDENTIFICATION</scope>
    <source>
        <tissue evidence="13">Testes</tissue>
    </source>
</reference>
<evidence type="ECO:0000256" key="8">
    <source>
        <dbReference type="ARBA" id="ARBA00043023"/>
    </source>
</evidence>
<protein>
    <recommendedName>
        <fullName evidence="7">Zinc finger CCHC domain-containing protein 7</fullName>
    </recommendedName>
    <alternativeName>
        <fullName evidence="8">TRAMP-like complex RNA-binding factor ZCCHC7</fullName>
    </alternativeName>
</protein>
<dbReference type="InterPro" id="IPR036875">
    <property type="entry name" value="Znf_CCHC_sf"/>
</dbReference>
<sequence length="290" mass="33786">MYRLHFLRRVITPFTQPRKHPSCYLCGETGHSRQRCPNALCFNCHQPGHQMKDCTERWRRLSEECYRCQQSGHIGKECPDIWRQLHLTVKYGSMQQAPLNKNKNVFCYNCGRAGHFGHICNKSRMIKSIIPMTPFICRYDNWKQINNRFNEMTSQPGKQKRKRHSSNKHKFFDEEEDEKDDYEAVWFKNKKTKTKNGFHQTITRTIDNHKVKTKTKWSNNFPVQDKNKYKKKNKNSFAGEPAKMAAPMANPRGGDPFSGLTRKHGIKCESVDGVGIEAYVQAIPSIVGAK</sequence>
<organism evidence="12 13">
    <name type="scientific">Saccoglossus kowalevskii</name>
    <name type="common">Acorn worm</name>
    <dbReference type="NCBI Taxonomy" id="10224"/>
    <lineage>
        <taxon>Eukaryota</taxon>
        <taxon>Metazoa</taxon>
        <taxon>Hemichordata</taxon>
        <taxon>Enteropneusta</taxon>
        <taxon>Harrimaniidae</taxon>
        <taxon>Saccoglossus</taxon>
    </lineage>
</organism>
<feature type="domain" description="CCHC-type" evidence="11">
    <location>
        <begin position="23"/>
        <end position="38"/>
    </location>
</feature>
<proteinExistence type="predicted"/>
<evidence type="ECO:0000256" key="6">
    <source>
        <dbReference type="ARBA" id="ARBA00023242"/>
    </source>
</evidence>
<comment type="subcellular location">
    <subcellularLocation>
        <location evidence="1">Nucleus</location>
    </subcellularLocation>
</comment>
<evidence type="ECO:0000256" key="1">
    <source>
        <dbReference type="ARBA" id="ARBA00004123"/>
    </source>
</evidence>
<dbReference type="PANTHER" id="PTHR46543:SF1">
    <property type="entry name" value="ZINC FINGER CCHC DOMAIN-CONTAINING PROTEIN 7"/>
    <property type="match status" value="1"/>
</dbReference>
<dbReference type="InterPro" id="IPR001878">
    <property type="entry name" value="Znf_CCHC"/>
</dbReference>
<dbReference type="RefSeq" id="XP_006813464.1">
    <property type="nucleotide sequence ID" value="XM_006813401.1"/>
</dbReference>
<dbReference type="SMART" id="SM00343">
    <property type="entry name" value="ZnF_C2HC"/>
    <property type="match status" value="4"/>
</dbReference>
<feature type="domain" description="CCHC-type" evidence="11">
    <location>
        <begin position="41"/>
        <end position="56"/>
    </location>
</feature>
<evidence type="ECO:0000256" key="5">
    <source>
        <dbReference type="ARBA" id="ARBA00022833"/>
    </source>
</evidence>
<gene>
    <name evidence="13" type="primary">LOC102803091</name>
</gene>
<evidence type="ECO:0000259" key="11">
    <source>
        <dbReference type="PROSITE" id="PS50158"/>
    </source>
</evidence>
<keyword evidence="5" id="KW-0862">Zinc</keyword>
<keyword evidence="6" id="KW-0539">Nucleus</keyword>
<keyword evidence="2" id="KW-0479">Metal-binding</keyword>
<feature type="domain" description="CCHC-type" evidence="11">
    <location>
        <begin position="65"/>
        <end position="80"/>
    </location>
</feature>
<dbReference type="PANTHER" id="PTHR46543">
    <property type="entry name" value="ZINC FINGER CCHC DOMAIN-CONTAINING PROTEIN 7"/>
    <property type="match status" value="1"/>
</dbReference>